<keyword evidence="2" id="KW-0004">4Fe-4S</keyword>
<dbReference type="Gene3D" id="3.40.50.11540">
    <property type="entry name" value="NADH-ubiquinone oxidoreductase 51kDa subunit"/>
    <property type="match status" value="1"/>
</dbReference>
<name>A0A3P3RIF5_9EURY</name>
<comment type="caution">
    <text evidence="10">The sequence shown here is derived from an EMBL/GenBank/DDBJ whole genome shotgun (WGS) entry which is preliminary data.</text>
</comment>
<dbReference type="GO" id="GO:0009055">
    <property type="term" value="F:electron transfer activity"/>
    <property type="evidence" value="ECO:0007669"/>
    <property type="project" value="InterPro"/>
</dbReference>
<protein>
    <submittedName>
        <fullName evidence="10">NADH dehydrogenase subunit</fullName>
    </submittedName>
</protein>
<dbReference type="InterPro" id="IPR026902">
    <property type="entry name" value="RnfC_N"/>
</dbReference>
<evidence type="ECO:0000313" key="11">
    <source>
        <dbReference type="Proteomes" id="UP000282322"/>
    </source>
</evidence>
<evidence type="ECO:0000256" key="3">
    <source>
        <dbReference type="ARBA" id="ARBA00022723"/>
    </source>
</evidence>
<evidence type="ECO:0000256" key="1">
    <source>
        <dbReference type="ARBA" id="ARBA00022448"/>
    </source>
</evidence>
<keyword evidence="1" id="KW-0813">Transport</keyword>
<dbReference type="Pfam" id="PF01512">
    <property type="entry name" value="Complex1_51K"/>
    <property type="match status" value="1"/>
</dbReference>
<gene>
    <name evidence="10" type="ORF">EIK79_05295</name>
</gene>
<feature type="domain" description="NADH-ubiquinone oxidoreductase 51kDa subunit FMN-binding" evidence="8">
    <location>
        <begin position="20"/>
        <end position="175"/>
    </location>
</feature>
<keyword evidence="11" id="KW-1185">Reference proteome</keyword>
<evidence type="ECO:0000256" key="5">
    <source>
        <dbReference type="ARBA" id="ARBA00022982"/>
    </source>
</evidence>
<dbReference type="AlphaFoldDB" id="A0A3P3RIF5"/>
<organism evidence="10 11">
    <name type="scientific">Halocatena pleomorpha</name>
    <dbReference type="NCBI Taxonomy" id="1785090"/>
    <lineage>
        <taxon>Archaea</taxon>
        <taxon>Methanobacteriati</taxon>
        <taxon>Methanobacteriota</taxon>
        <taxon>Stenosarchaea group</taxon>
        <taxon>Halobacteria</taxon>
        <taxon>Halobacteriales</taxon>
        <taxon>Natronomonadaceae</taxon>
        <taxon>Halocatena</taxon>
    </lineage>
</organism>
<reference evidence="10 11" key="1">
    <citation type="submission" date="2018-11" db="EMBL/GenBank/DDBJ databases">
        <title>Taxonoimc description of Halomarina strain SPP-AMP-1.</title>
        <authorList>
            <person name="Pal Y."/>
            <person name="Srinivasana K."/>
            <person name="Verma A."/>
            <person name="Kumar P."/>
        </authorList>
    </citation>
    <scope>NUCLEOTIDE SEQUENCE [LARGE SCALE GENOMIC DNA]</scope>
    <source>
        <strain evidence="10 11">SPP-AMP-1</strain>
    </source>
</reference>
<evidence type="ECO:0000259" key="9">
    <source>
        <dbReference type="Pfam" id="PF13375"/>
    </source>
</evidence>
<evidence type="ECO:0000256" key="4">
    <source>
        <dbReference type="ARBA" id="ARBA00022737"/>
    </source>
</evidence>
<keyword evidence="5" id="KW-0249">Electron transport</keyword>
<evidence type="ECO:0000259" key="8">
    <source>
        <dbReference type="Pfam" id="PF01512"/>
    </source>
</evidence>
<evidence type="ECO:0000256" key="2">
    <source>
        <dbReference type="ARBA" id="ARBA00022485"/>
    </source>
</evidence>
<dbReference type="PANTHER" id="PTHR43034:SF2">
    <property type="entry name" value="ION-TRANSLOCATING OXIDOREDUCTASE COMPLEX SUBUNIT C"/>
    <property type="match status" value="1"/>
</dbReference>
<keyword evidence="6" id="KW-0408">Iron</keyword>
<dbReference type="Pfam" id="PF13375">
    <property type="entry name" value="RnfC_N"/>
    <property type="match status" value="1"/>
</dbReference>
<dbReference type="GO" id="GO:0016020">
    <property type="term" value="C:membrane"/>
    <property type="evidence" value="ECO:0007669"/>
    <property type="project" value="InterPro"/>
</dbReference>
<feature type="domain" description="RnfC Barrel sandwich hybrid" evidence="9">
    <location>
        <begin position="314"/>
        <end position="362"/>
    </location>
</feature>
<keyword evidence="7" id="KW-0411">Iron-sulfur</keyword>
<dbReference type="InterPro" id="IPR011538">
    <property type="entry name" value="Nuo51_FMN-bd"/>
</dbReference>
<evidence type="ECO:0000256" key="6">
    <source>
        <dbReference type="ARBA" id="ARBA00023004"/>
    </source>
</evidence>
<keyword evidence="3" id="KW-0479">Metal-binding</keyword>
<evidence type="ECO:0000313" key="10">
    <source>
        <dbReference type="EMBL" id="RRJ32183.1"/>
    </source>
</evidence>
<accession>A0A3P3RIF5</accession>
<dbReference type="GO" id="GO:0046872">
    <property type="term" value="F:metal ion binding"/>
    <property type="evidence" value="ECO:0007669"/>
    <property type="project" value="UniProtKB-KW"/>
</dbReference>
<keyword evidence="4" id="KW-0677">Repeat</keyword>
<dbReference type="OrthoDB" id="297477at2157"/>
<proteinExistence type="predicted"/>
<dbReference type="RefSeq" id="WP_124954085.1">
    <property type="nucleotide sequence ID" value="NZ_RRCH01000010.1"/>
</dbReference>
<dbReference type="PANTHER" id="PTHR43034">
    <property type="entry name" value="ION-TRANSLOCATING OXIDOREDUCTASE COMPLEX SUBUNIT C"/>
    <property type="match status" value="1"/>
</dbReference>
<dbReference type="InterPro" id="IPR037225">
    <property type="entry name" value="Nuo51_FMN-bd_sf"/>
</dbReference>
<evidence type="ECO:0000256" key="7">
    <source>
        <dbReference type="ARBA" id="ARBA00023014"/>
    </source>
</evidence>
<dbReference type="GO" id="GO:0051539">
    <property type="term" value="F:4 iron, 4 sulfur cluster binding"/>
    <property type="evidence" value="ECO:0007669"/>
    <property type="project" value="UniProtKB-KW"/>
</dbReference>
<dbReference type="EMBL" id="RRCH01000010">
    <property type="protein sequence ID" value="RRJ32183.1"/>
    <property type="molecule type" value="Genomic_DNA"/>
</dbReference>
<dbReference type="Proteomes" id="UP000282322">
    <property type="component" value="Unassembled WGS sequence"/>
</dbReference>
<dbReference type="InterPro" id="IPR010208">
    <property type="entry name" value="Ion_transpt_RnfC/RsxC"/>
</dbReference>
<sequence>MGVSLSRLDQTAVPELTTTIRNAGISGAGGAGFPSYAKWERAEGVDSLLINHQESEPNFFVDKWLGRTHTAALAALFDALLDRLFDVIVVAAKEVDRDEHTRELEAATDATVYQPDELPIDDTETGVVFAYTDDRYEYGMESVLLRIVDDTVIGNDLPMDHGWIVQNTESIYNLYRTLADGTPVTHKYVHVDGMVPRHRFLRAPIGTPATELLRAAGRPITELPADAVLADGGPGWCFSIDEPPDRFGIRKRTNCLLVIDAETATKHTLGGNRINILAEYDRSEHEMETEPTATITPEYVRIPMITNAAFEGVVEPSEPIVEPGDRVETGQMIATPSSTGISIPHHASIDGTVTAVSERCIEIETDDRVRATRAADDIGTGISYWTWCVTCGSHVIPPLDEPMLDPTRYVCSECR</sequence>
<dbReference type="SUPFAM" id="SSF142019">
    <property type="entry name" value="Nqo1 FMN-binding domain-like"/>
    <property type="match status" value="1"/>
</dbReference>